<dbReference type="AlphaFoldDB" id="A0A2R5GIS5"/>
<keyword evidence="3" id="KW-1185">Reference proteome</keyword>
<accession>A0A2R5GIS5</accession>
<comment type="caution">
    <text evidence="2">The sequence shown here is derived from an EMBL/GenBank/DDBJ whole genome shotgun (WGS) entry which is preliminary data.</text>
</comment>
<reference evidence="2 3" key="1">
    <citation type="submission" date="2017-12" db="EMBL/GenBank/DDBJ databases">
        <title>Sequencing, de novo assembly and annotation of complete genome of a new Thraustochytrid species, strain FCC1311.</title>
        <authorList>
            <person name="Sedici K."/>
            <person name="Godart F."/>
            <person name="Aiese Cigliano R."/>
            <person name="Sanseverino W."/>
            <person name="Barakat M."/>
            <person name="Ortet P."/>
            <person name="Marechal E."/>
            <person name="Cagnac O."/>
            <person name="Amato A."/>
        </authorList>
    </citation>
    <scope>NUCLEOTIDE SEQUENCE [LARGE SCALE GENOMIC DNA]</scope>
</reference>
<feature type="region of interest" description="Disordered" evidence="1">
    <location>
        <begin position="1"/>
        <end position="94"/>
    </location>
</feature>
<evidence type="ECO:0000313" key="3">
    <source>
        <dbReference type="Proteomes" id="UP000241890"/>
    </source>
</evidence>
<proteinExistence type="predicted"/>
<evidence type="ECO:0000313" key="2">
    <source>
        <dbReference type="EMBL" id="GBG30505.1"/>
    </source>
</evidence>
<dbReference type="Gene3D" id="3.80.10.10">
    <property type="entry name" value="Ribonuclease Inhibitor"/>
    <property type="match status" value="1"/>
</dbReference>
<evidence type="ECO:0008006" key="4">
    <source>
        <dbReference type="Google" id="ProtNLM"/>
    </source>
</evidence>
<dbReference type="OrthoDB" id="196566at2759"/>
<gene>
    <name evidence="2" type="ORF">FCC1311_067252</name>
</gene>
<feature type="compositionally biased region" description="Acidic residues" evidence="1">
    <location>
        <begin position="21"/>
        <end position="39"/>
    </location>
</feature>
<dbReference type="SUPFAM" id="SSF52047">
    <property type="entry name" value="RNI-like"/>
    <property type="match status" value="1"/>
</dbReference>
<dbReference type="EMBL" id="BEYU01000077">
    <property type="protein sequence ID" value="GBG30505.1"/>
    <property type="molecule type" value="Genomic_DNA"/>
</dbReference>
<dbReference type="Proteomes" id="UP000241890">
    <property type="component" value="Unassembled WGS sequence"/>
</dbReference>
<organism evidence="2 3">
    <name type="scientific">Hondaea fermentalgiana</name>
    <dbReference type="NCBI Taxonomy" id="2315210"/>
    <lineage>
        <taxon>Eukaryota</taxon>
        <taxon>Sar</taxon>
        <taxon>Stramenopiles</taxon>
        <taxon>Bigyra</taxon>
        <taxon>Labyrinthulomycetes</taxon>
        <taxon>Thraustochytrida</taxon>
        <taxon>Thraustochytriidae</taxon>
        <taxon>Hondaea</taxon>
    </lineage>
</organism>
<sequence>MKLASCAQRADRTPSSAPGVAEEDDTASNESEMVEVNDIPDDHGSQMEENPYNEDDDDDDDDEEEGRDEDEEEKDDGDGDSDQADNEDEASSKVVEGGLFGLDATVRAIELMQIGVKEIILTDRTIGDEGAMALGKELGKNTSLLTLGLECNNLGKAGLTALAKALNVNTTLRKLSGDEYALALAKTLAPDAKLATLK</sequence>
<protein>
    <recommendedName>
        <fullName evidence="4">Nucleotide-binding oligomerization domain-containing protein 1</fullName>
    </recommendedName>
</protein>
<dbReference type="InParanoid" id="A0A2R5GIS5"/>
<dbReference type="InterPro" id="IPR032675">
    <property type="entry name" value="LRR_dom_sf"/>
</dbReference>
<evidence type="ECO:0000256" key="1">
    <source>
        <dbReference type="SAM" id="MobiDB-lite"/>
    </source>
</evidence>
<name>A0A2R5GIS5_9STRA</name>
<feature type="compositionally biased region" description="Acidic residues" evidence="1">
    <location>
        <begin position="51"/>
        <end position="89"/>
    </location>
</feature>